<evidence type="ECO:0000256" key="1">
    <source>
        <dbReference type="ARBA" id="ARBA00004236"/>
    </source>
</evidence>
<proteinExistence type="inferred from homology"/>
<evidence type="ECO:0000313" key="11">
    <source>
        <dbReference type="EMBL" id="MEK8129570.1"/>
    </source>
</evidence>
<dbReference type="SUPFAM" id="SSF58104">
    <property type="entry name" value="Methyl-accepting chemotaxis protein (MCP) signaling domain"/>
    <property type="match status" value="1"/>
</dbReference>
<dbReference type="Pfam" id="PF00015">
    <property type="entry name" value="MCPsignal"/>
    <property type="match status" value="1"/>
</dbReference>
<comment type="subcellular location">
    <subcellularLocation>
        <location evidence="1">Cell membrane</location>
    </subcellularLocation>
</comment>
<dbReference type="PANTHER" id="PTHR32089">
    <property type="entry name" value="METHYL-ACCEPTING CHEMOTAXIS PROTEIN MCPB"/>
    <property type="match status" value="1"/>
</dbReference>
<keyword evidence="8" id="KW-0812">Transmembrane</keyword>
<dbReference type="PROSITE" id="PS50885">
    <property type="entry name" value="HAMP"/>
    <property type="match status" value="1"/>
</dbReference>
<keyword evidence="12" id="KW-1185">Reference proteome</keyword>
<evidence type="ECO:0000313" key="12">
    <source>
        <dbReference type="Proteomes" id="UP001469365"/>
    </source>
</evidence>
<keyword evidence="7" id="KW-0175">Coiled coil</keyword>
<dbReference type="SMART" id="SM00304">
    <property type="entry name" value="HAMP"/>
    <property type="match status" value="1"/>
</dbReference>
<gene>
    <name evidence="11" type="ORF">WMW72_16815</name>
</gene>
<sequence length="566" mass="61184">MKLRGKLLINSLVPLIPALLILLYITIRLTSLQASNHDLVSLMMTAQQAKGAMILSQQSLSNFSFSTSENNKSEALKDLNQVQLLLNTLKSQTLRGADLPLVERTLAKFEKLKSESEKALTDKNGLEAKRQSLRSLGVLNDIYQLNAYYDDSYNQATAESKRQVDQIWTVSVLSGILLLVAAGVYSLLMTHRLTHPIIRLQLSAKEVAAGNLAVQPPVLRGKDEIVEMSRSFADMVLSLRAMTHSVGEAGAKLDITAQEINSDTRTLLEIVNQVSVATDELAIGSQTVSEDLSTVVALVEDLRLGFETNLQMSVEAGHYSRQAAEAVAGGQDAVQQQELLIGYNREAMQTLLLAVQDLSGSASEIQALTGLVADIARQTNLLSLNASIEAARAGEAGRGFGVVAGEVKKLAEQSSGTAALISQLVVRITERMDKMLASTHNGLELANRQTEAMKATTGAFGVIGQKVEGIVGELTRLSDDMNVSREKSGRVLEAVENISAVTEQSAAGSEEISASTLEQQKAFEASYGKVKHLLLIASELHTQIERFKLSEEAVPERGTDHTLLHD</sequence>
<reference evidence="11 12" key="1">
    <citation type="submission" date="2024-04" db="EMBL/GenBank/DDBJ databases">
        <title>draft genome sequnece of Paenibacillus filicis.</title>
        <authorList>
            <person name="Kim D.-U."/>
        </authorList>
    </citation>
    <scope>NUCLEOTIDE SEQUENCE [LARGE SCALE GENOMIC DNA]</scope>
    <source>
        <strain evidence="11 12">KACC14197</strain>
    </source>
</reference>
<feature type="transmembrane region" description="Helical" evidence="8">
    <location>
        <begin position="7"/>
        <end position="27"/>
    </location>
</feature>
<accession>A0ABU9DNF0</accession>
<feature type="coiled-coil region" evidence="7">
    <location>
        <begin position="72"/>
        <end position="129"/>
    </location>
</feature>
<dbReference type="Pfam" id="PF00672">
    <property type="entry name" value="HAMP"/>
    <property type="match status" value="1"/>
</dbReference>
<evidence type="ECO:0000256" key="3">
    <source>
        <dbReference type="ARBA" id="ARBA00023136"/>
    </source>
</evidence>
<comment type="similarity">
    <text evidence="5">Belongs to the methyl-accepting chemotaxis (MCP) protein family.</text>
</comment>
<evidence type="ECO:0000256" key="5">
    <source>
        <dbReference type="ARBA" id="ARBA00029447"/>
    </source>
</evidence>
<evidence type="ECO:0000256" key="6">
    <source>
        <dbReference type="PROSITE-ProRule" id="PRU00284"/>
    </source>
</evidence>
<name>A0ABU9DNF0_9BACL</name>
<dbReference type="EMBL" id="JBBPCC010000010">
    <property type="protein sequence ID" value="MEK8129570.1"/>
    <property type="molecule type" value="Genomic_DNA"/>
</dbReference>
<dbReference type="Gene3D" id="1.10.287.950">
    <property type="entry name" value="Methyl-accepting chemotaxis protein"/>
    <property type="match status" value="1"/>
</dbReference>
<evidence type="ECO:0000256" key="7">
    <source>
        <dbReference type="SAM" id="Coils"/>
    </source>
</evidence>
<evidence type="ECO:0000256" key="8">
    <source>
        <dbReference type="SAM" id="Phobius"/>
    </source>
</evidence>
<dbReference type="PROSITE" id="PS50111">
    <property type="entry name" value="CHEMOTAXIS_TRANSDUC_2"/>
    <property type="match status" value="1"/>
</dbReference>
<feature type="domain" description="HAMP" evidence="10">
    <location>
        <begin position="191"/>
        <end position="244"/>
    </location>
</feature>
<evidence type="ECO:0000256" key="2">
    <source>
        <dbReference type="ARBA" id="ARBA00022475"/>
    </source>
</evidence>
<dbReference type="PANTHER" id="PTHR32089:SF112">
    <property type="entry name" value="LYSOZYME-LIKE PROTEIN-RELATED"/>
    <property type="match status" value="1"/>
</dbReference>
<dbReference type="Proteomes" id="UP001469365">
    <property type="component" value="Unassembled WGS sequence"/>
</dbReference>
<keyword evidence="4 6" id="KW-0807">Transducer</keyword>
<evidence type="ECO:0000259" key="9">
    <source>
        <dbReference type="PROSITE" id="PS50111"/>
    </source>
</evidence>
<dbReference type="SMART" id="SM00283">
    <property type="entry name" value="MA"/>
    <property type="match status" value="1"/>
</dbReference>
<dbReference type="Gene3D" id="6.10.340.10">
    <property type="match status" value="1"/>
</dbReference>
<organism evidence="11 12">
    <name type="scientific">Paenibacillus filicis</name>
    <dbReference type="NCBI Taxonomy" id="669464"/>
    <lineage>
        <taxon>Bacteria</taxon>
        <taxon>Bacillati</taxon>
        <taxon>Bacillota</taxon>
        <taxon>Bacilli</taxon>
        <taxon>Bacillales</taxon>
        <taxon>Paenibacillaceae</taxon>
        <taxon>Paenibacillus</taxon>
    </lineage>
</organism>
<dbReference type="InterPro" id="IPR004089">
    <property type="entry name" value="MCPsignal_dom"/>
</dbReference>
<feature type="transmembrane region" description="Helical" evidence="8">
    <location>
        <begin position="167"/>
        <end position="188"/>
    </location>
</feature>
<dbReference type="CDD" id="cd06225">
    <property type="entry name" value="HAMP"/>
    <property type="match status" value="1"/>
</dbReference>
<protein>
    <submittedName>
        <fullName evidence="11">Methyl-accepting chemotaxis protein</fullName>
    </submittedName>
</protein>
<keyword evidence="8" id="KW-1133">Transmembrane helix</keyword>
<dbReference type="InterPro" id="IPR003660">
    <property type="entry name" value="HAMP_dom"/>
</dbReference>
<evidence type="ECO:0000256" key="4">
    <source>
        <dbReference type="ARBA" id="ARBA00023224"/>
    </source>
</evidence>
<comment type="caution">
    <text evidence="11">The sequence shown here is derived from an EMBL/GenBank/DDBJ whole genome shotgun (WGS) entry which is preliminary data.</text>
</comment>
<feature type="domain" description="Methyl-accepting transducer" evidence="9">
    <location>
        <begin position="263"/>
        <end position="520"/>
    </location>
</feature>
<evidence type="ECO:0000259" key="10">
    <source>
        <dbReference type="PROSITE" id="PS50885"/>
    </source>
</evidence>
<keyword evidence="2" id="KW-1003">Cell membrane</keyword>
<dbReference type="RefSeq" id="WP_341416679.1">
    <property type="nucleotide sequence ID" value="NZ_JBBPCC010000010.1"/>
</dbReference>
<keyword evidence="3 8" id="KW-0472">Membrane</keyword>